<accession>A0ABY6CIJ9</accession>
<keyword evidence="2" id="KW-0413">Isomerase</keyword>
<name>A0ABY6CIJ9_9HYPH</name>
<evidence type="ECO:0000259" key="1">
    <source>
        <dbReference type="Pfam" id="PF01261"/>
    </source>
</evidence>
<dbReference type="Proteomes" id="UP001061862">
    <property type="component" value="Chromosome"/>
</dbReference>
<keyword evidence="3" id="KW-1185">Reference proteome</keyword>
<reference evidence="2 3" key="1">
    <citation type="submission" date="2022-09" db="EMBL/GenBank/DDBJ databases">
        <title>Interaction between co-microsymbionts with complementary sets of symbiotic genes in legume-rhizobium systems.</title>
        <authorList>
            <person name="Safronova V."/>
            <person name="Sazanova A."/>
            <person name="Afonin A."/>
            <person name="Chirak E."/>
        </authorList>
    </citation>
    <scope>NUCLEOTIDE SEQUENCE [LARGE SCALE GENOMIC DNA]</scope>
    <source>
        <strain evidence="2 3">A18/4-1</strain>
    </source>
</reference>
<dbReference type="InterPro" id="IPR050312">
    <property type="entry name" value="IolE/XylAMocC-like"/>
</dbReference>
<feature type="domain" description="Xylose isomerase-like TIM barrel" evidence="1">
    <location>
        <begin position="33"/>
        <end position="287"/>
    </location>
</feature>
<dbReference type="InterPro" id="IPR036237">
    <property type="entry name" value="Xyl_isomerase-like_sf"/>
</dbReference>
<organism evidence="2 3">
    <name type="scientific">Devosia neptuniae</name>
    <dbReference type="NCBI Taxonomy" id="191302"/>
    <lineage>
        <taxon>Bacteria</taxon>
        <taxon>Pseudomonadati</taxon>
        <taxon>Pseudomonadota</taxon>
        <taxon>Alphaproteobacteria</taxon>
        <taxon>Hyphomicrobiales</taxon>
        <taxon>Devosiaceae</taxon>
        <taxon>Devosia</taxon>
    </lineage>
</organism>
<proteinExistence type="predicted"/>
<dbReference type="PANTHER" id="PTHR12110">
    <property type="entry name" value="HYDROXYPYRUVATE ISOMERASE"/>
    <property type="match status" value="1"/>
</dbReference>
<gene>
    <name evidence="2" type="ORF">N8A98_13065</name>
</gene>
<dbReference type="PANTHER" id="PTHR12110:SF41">
    <property type="entry name" value="INOSOSE DEHYDRATASE"/>
    <property type="match status" value="1"/>
</dbReference>
<dbReference type="EMBL" id="CP104965">
    <property type="protein sequence ID" value="UXN72048.1"/>
    <property type="molecule type" value="Genomic_DNA"/>
</dbReference>
<dbReference type="GO" id="GO:0016853">
    <property type="term" value="F:isomerase activity"/>
    <property type="evidence" value="ECO:0007669"/>
    <property type="project" value="UniProtKB-KW"/>
</dbReference>
<dbReference type="SUPFAM" id="SSF51658">
    <property type="entry name" value="Xylose isomerase-like"/>
    <property type="match status" value="1"/>
</dbReference>
<evidence type="ECO:0000313" key="2">
    <source>
        <dbReference type="EMBL" id="UXN72048.1"/>
    </source>
</evidence>
<dbReference type="RefSeq" id="WP_262171864.1">
    <property type="nucleotide sequence ID" value="NZ_CP104965.1"/>
</dbReference>
<protein>
    <submittedName>
        <fullName evidence="2">Sugar phosphate isomerase/epimerase</fullName>
    </submittedName>
</protein>
<dbReference type="InterPro" id="IPR013022">
    <property type="entry name" value="Xyl_isomerase-like_TIM-brl"/>
</dbReference>
<evidence type="ECO:0000313" key="3">
    <source>
        <dbReference type="Proteomes" id="UP001061862"/>
    </source>
</evidence>
<dbReference type="Pfam" id="PF01261">
    <property type="entry name" value="AP_endonuc_2"/>
    <property type="match status" value="1"/>
</dbReference>
<sequence>MTTRMAYNPLSFVLTAEGFRPELAPPLPQILSIVREAGYDGIHADIPAGTTPKAYLDLLAEHHLVPAPGYFQSQFDDRDNLATTIETAQRLAADHAQLGLDRIFIAEQFGADPRRIDTPAQGVGADSPRLSRIADGLAQVAQAMAAEGVVPCLHAHVGTRIETVEETEFVLDRIGSDILLVGPDTGHLSWAGADLNAFLARHVGRVGAVHIKDYRRDVAARVQAEGQGYHAAGAAHIWTEPGRGSIDLEAALAALAGFDGWFIVEVDIADQPTVPESARVAAEWLRPRLDARRAA</sequence>
<dbReference type="Gene3D" id="3.20.20.150">
    <property type="entry name" value="Divalent-metal-dependent TIM barrel enzymes"/>
    <property type="match status" value="1"/>
</dbReference>